<feature type="transmembrane region" description="Helical" evidence="1">
    <location>
        <begin position="69"/>
        <end position="90"/>
    </location>
</feature>
<keyword evidence="1" id="KW-0812">Transmembrane</keyword>
<evidence type="ECO:0000313" key="2">
    <source>
        <dbReference type="EMBL" id="CDX01760.1"/>
    </source>
</evidence>
<proteinExistence type="predicted"/>
<name>A0A098B083_DESHA</name>
<dbReference type="PATRIC" id="fig|49338.4.peg.2016"/>
<reference evidence="2" key="1">
    <citation type="submission" date="2014-07" db="EMBL/GenBank/DDBJ databases">
        <authorList>
            <person name="Hornung V.Bastian."/>
        </authorList>
    </citation>
    <scope>NUCLEOTIDE SEQUENCE</scope>
    <source>
        <strain evidence="2">PCE-S</strain>
    </source>
</reference>
<feature type="transmembrane region" description="Helical" evidence="1">
    <location>
        <begin position="43"/>
        <end position="63"/>
    </location>
</feature>
<keyword evidence="1" id="KW-1133">Transmembrane helix</keyword>
<dbReference type="InterPro" id="IPR010718">
    <property type="entry name" value="DUF1294"/>
</dbReference>
<dbReference type="RefSeq" id="WP_015944263.1">
    <property type="nucleotide sequence ID" value="NZ_CABKQQ010000056.1"/>
</dbReference>
<accession>A0A098B083</accession>
<protein>
    <recommendedName>
        <fullName evidence="3">DUF1294 domain-containing protein</fullName>
    </recommendedName>
</protein>
<dbReference type="Pfam" id="PF06961">
    <property type="entry name" value="DUF1294"/>
    <property type="match status" value="1"/>
</dbReference>
<gene>
    <name evidence="2" type="ORF">DPCES_1873</name>
</gene>
<sequence>MTDLLNLWPLGMAYLIINAIGFLLMGWDKNQARNRGRRIPEKWFFILAFLGGALGAWLGMQIFRHKTRHTTFVLGIPLLLVWNVLVMYVLGQHLSL</sequence>
<dbReference type="AlphaFoldDB" id="A0A098B083"/>
<evidence type="ECO:0008006" key="3">
    <source>
        <dbReference type="Google" id="ProtNLM"/>
    </source>
</evidence>
<evidence type="ECO:0000256" key="1">
    <source>
        <dbReference type="SAM" id="Phobius"/>
    </source>
</evidence>
<dbReference type="EMBL" id="LK996017">
    <property type="protein sequence ID" value="CDX01760.1"/>
    <property type="molecule type" value="Genomic_DNA"/>
</dbReference>
<keyword evidence="1" id="KW-0472">Membrane</keyword>
<organism evidence="2">
    <name type="scientific">Desulfitobacterium hafniense</name>
    <name type="common">Desulfitobacterium frappieri</name>
    <dbReference type="NCBI Taxonomy" id="49338"/>
    <lineage>
        <taxon>Bacteria</taxon>
        <taxon>Bacillati</taxon>
        <taxon>Bacillota</taxon>
        <taxon>Clostridia</taxon>
        <taxon>Eubacteriales</taxon>
        <taxon>Desulfitobacteriaceae</taxon>
        <taxon>Desulfitobacterium</taxon>
    </lineage>
</organism>
<feature type="transmembrane region" description="Helical" evidence="1">
    <location>
        <begin position="6"/>
        <end position="27"/>
    </location>
</feature>